<dbReference type="InterPro" id="IPR001394">
    <property type="entry name" value="Peptidase_C19_UCH"/>
</dbReference>
<dbReference type="Gene3D" id="3.90.70.10">
    <property type="entry name" value="Cysteine proteinases"/>
    <property type="match status" value="1"/>
</dbReference>
<dbReference type="InterPro" id="IPR050164">
    <property type="entry name" value="Peptidase_C19"/>
</dbReference>
<gene>
    <name evidence="3" type="primary">LOC115438615</name>
</gene>
<dbReference type="InterPro" id="IPR038765">
    <property type="entry name" value="Papain-like_cys_pep_sf"/>
</dbReference>
<sequence>MELFGDLEKYTTYTYKITRKLDIRNVYEQQDAAEYFERILRLTSEEASKVFQGELINRNTCSKCETVTDISAAFWYLPLALVDSYGDYSVIKGIKDFFRPSELRGENQMYCERCCDKSDATIKCVVEKHPEVLVLLLKRFDFDMRHMSYVKIHCAVDVPFTLQIPQDQTYELFAFVDHFGDLKSGHYTTTVRSQDDDKWYMFDDSIVSQHKYQWFQLDTKEKLPKAYLLFYRKQKGPADTSSQVMGEVSTPGVPQGDVSVKMDGLETEDPQNRDVDVNAAASVSPKDVSGLKRPAAAPERPYKHEEGDKPPHQQDGDEDKDRGHVRIKEHKEDDDEKCMTSPDDQMRTKAAEGVKNDGTGGRSDLQNIPHTSNFMPYASENQTRWGKQGEVRDRTWIEVKEKGRGEAEQQKNEEFHRVTDQNRQKLETSTAQVERFSPQVELNQEATTGKREGSLDVSDNISRYYHEQKVRATDVNRDYSEGGDKKRPERLENVRDDRKVNKERRRQEHERKPEYDL</sequence>
<reference evidence="3" key="2">
    <citation type="submission" date="2025-08" db="UniProtKB">
        <authorList>
            <consortium name="Ensembl"/>
        </authorList>
    </citation>
    <scope>IDENTIFICATION</scope>
</reference>
<dbReference type="GO" id="GO:0005634">
    <property type="term" value="C:nucleus"/>
    <property type="evidence" value="ECO:0007669"/>
    <property type="project" value="TreeGrafter"/>
</dbReference>
<feature type="domain" description="USP" evidence="2">
    <location>
        <begin position="1"/>
        <end position="234"/>
    </location>
</feature>
<accession>A0A672ZDA9</accession>
<feature type="region of interest" description="Disordered" evidence="1">
    <location>
        <begin position="238"/>
        <end position="517"/>
    </location>
</feature>
<dbReference type="InterPro" id="IPR028889">
    <property type="entry name" value="USP"/>
</dbReference>
<reference evidence="3" key="1">
    <citation type="submission" date="2019-06" db="EMBL/GenBank/DDBJ databases">
        <authorList>
            <consortium name="Wellcome Sanger Institute Data Sharing"/>
        </authorList>
    </citation>
    <scope>NUCLEOTIDE SEQUENCE [LARGE SCALE GENOMIC DNA]</scope>
</reference>
<protein>
    <recommendedName>
        <fullName evidence="2">USP domain-containing protein</fullName>
    </recommendedName>
</protein>
<evidence type="ECO:0000313" key="4">
    <source>
        <dbReference type="Proteomes" id="UP000472271"/>
    </source>
</evidence>
<organism evidence="3 4">
    <name type="scientific">Sphaeramia orbicularis</name>
    <name type="common">orbiculate cardinalfish</name>
    <dbReference type="NCBI Taxonomy" id="375764"/>
    <lineage>
        <taxon>Eukaryota</taxon>
        <taxon>Metazoa</taxon>
        <taxon>Chordata</taxon>
        <taxon>Craniata</taxon>
        <taxon>Vertebrata</taxon>
        <taxon>Euteleostomi</taxon>
        <taxon>Actinopterygii</taxon>
        <taxon>Neopterygii</taxon>
        <taxon>Teleostei</taxon>
        <taxon>Neoteleostei</taxon>
        <taxon>Acanthomorphata</taxon>
        <taxon>Gobiaria</taxon>
        <taxon>Kurtiformes</taxon>
        <taxon>Apogonoidei</taxon>
        <taxon>Apogonidae</taxon>
        <taxon>Apogoninae</taxon>
        <taxon>Sphaeramia</taxon>
    </lineage>
</organism>
<dbReference type="InParanoid" id="A0A672ZDA9"/>
<dbReference type="SUPFAM" id="SSF54001">
    <property type="entry name" value="Cysteine proteinases"/>
    <property type="match status" value="1"/>
</dbReference>
<dbReference type="Proteomes" id="UP000472271">
    <property type="component" value="Chromosome 18"/>
</dbReference>
<evidence type="ECO:0000259" key="2">
    <source>
        <dbReference type="PROSITE" id="PS50235"/>
    </source>
</evidence>
<dbReference type="PROSITE" id="PS50235">
    <property type="entry name" value="USP_3"/>
    <property type="match status" value="1"/>
</dbReference>
<feature type="compositionally biased region" description="Polar residues" evidence="1">
    <location>
        <begin position="364"/>
        <end position="385"/>
    </location>
</feature>
<proteinExistence type="predicted"/>
<dbReference type="GO" id="GO:0016579">
    <property type="term" value="P:protein deubiquitination"/>
    <property type="evidence" value="ECO:0007669"/>
    <property type="project" value="InterPro"/>
</dbReference>
<evidence type="ECO:0000256" key="1">
    <source>
        <dbReference type="SAM" id="MobiDB-lite"/>
    </source>
</evidence>
<feature type="compositionally biased region" description="Basic and acidic residues" evidence="1">
    <location>
        <begin position="464"/>
        <end position="517"/>
    </location>
</feature>
<name>A0A672ZDA9_9TELE</name>
<keyword evidence="4" id="KW-1185">Reference proteome</keyword>
<dbReference type="GO" id="GO:0004843">
    <property type="term" value="F:cysteine-type deubiquitinase activity"/>
    <property type="evidence" value="ECO:0007669"/>
    <property type="project" value="InterPro"/>
</dbReference>
<dbReference type="InterPro" id="IPR018200">
    <property type="entry name" value="USP_CS"/>
</dbReference>
<dbReference type="AlphaFoldDB" id="A0A672ZDA9"/>
<dbReference type="GO" id="GO:0005829">
    <property type="term" value="C:cytosol"/>
    <property type="evidence" value="ECO:0007669"/>
    <property type="project" value="TreeGrafter"/>
</dbReference>
<dbReference type="PROSITE" id="PS00973">
    <property type="entry name" value="USP_2"/>
    <property type="match status" value="1"/>
</dbReference>
<feature type="compositionally biased region" description="Basic and acidic residues" evidence="1">
    <location>
        <begin position="300"/>
        <end position="331"/>
    </location>
</feature>
<reference evidence="3" key="3">
    <citation type="submission" date="2025-09" db="UniProtKB">
        <authorList>
            <consortium name="Ensembl"/>
        </authorList>
    </citation>
    <scope>IDENTIFICATION</scope>
</reference>
<dbReference type="PANTHER" id="PTHR24006">
    <property type="entry name" value="UBIQUITIN CARBOXYL-TERMINAL HYDROLASE"/>
    <property type="match status" value="1"/>
</dbReference>
<feature type="compositionally biased region" description="Basic and acidic residues" evidence="1">
    <location>
        <begin position="344"/>
        <end position="355"/>
    </location>
</feature>
<dbReference type="PANTHER" id="PTHR24006:SF899">
    <property type="entry name" value="UBIQUITIN CARBOXYL-TERMINAL HYDROLASE"/>
    <property type="match status" value="1"/>
</dbReference>
<dbReference type="Ensembl" id="ENSSORT00005015353.1">
    <property type="protein sequence ID" value="ENSSORP00005014920.1"/>
    <property type="gene ID" value="ENSSORG00005007592.1"/>
</dbReference>
<evidence type="ECO:0000313" key="3">
    <source>
        <dbReference type="Ensembl" id="ENSSORP00005014920.1"/>
    </source>
</evidence>
<dbReference type="Pfam" id="PF00443">
    <property type="entry name" value="UCH"/>
    <property type="match status" value="1"/>
</dbReference>
<feature type="compositionally biased region" description="Basic and acidic residues" evidence="1">
    <location>
        <begin position="387"/>
        <end position="426"/>
    </location>
</feature>